<feature type="domain" description="2-oxoacid dehydrogenase acyltransferase catalytic" evidence="1">
    <location>
        <begin position="314"/>
        <end position="408"/>
    </location>
</feature>
<dbReference type="AlphaFoldDB" id="A0A5A7PZ09"/>
<evidence type="ECO:0000259" key="1">
    <source>
        <dbReference type="Pfam" id="PF00198"/>
    </source>
</evidence>
<gene>
    <name evidence="2" type="ORF">STAS_14234</name>
</gene>
<dbReference type="GO" id="GO:0009941">
    <property type="term" value="C:chloroplast envelope"/>
    <property type="evidence" value="ECO:0007669"/>
    <property type="project" value="TreeGrafter"/>
</dbReference>
<dbReference type="OrthoDB" id="1532488at2759"/>
<dbReference type="GO" id="GO:0004742">
    <property type="term" value="F:dihydrolipoyllysine-residue acetyltransferase activity"/>
    <property type="evidence" value="ECO:0007669"/>
    <property type="project" value="TreeGrafter"/>
</dbReference>
<name>A0A5A7PZ09_STRAF</name>
<protein>
    <submittedName>
        <fullName evidence="2">Dihydrolipoyllysine-residue succinyltransferase component of 2-oxoglutarate dehydrogenase complex</fullName>
    </submittedName>
</protein>
<dbReference type="PANTHER" id="PTHR23151">
    <property type="entry name" value="DIHYDROLIPOAMIDE ACETYL/SUCCINYL-TRANSFERASE-RELATED"/>
    <property type="match status" value="1"/>
</dbReference>
<dbReference type="PANTHER" id="PTHR23151:SF75">
    <property type="entry name" value="DIHYDROLIPOYLLYSINE-RESIDUE ACETYLTRANSFERASE COMPONENT 5 OF PYRUVATE DEHYDROGENASE COMPLEX, CHLOROPLASTIC"/>
    <property type="match status" value="1"/>
</dbReference>
<keyword evidence="3" id="KW-1185">Reference proteome</keyword>
<dbReference type="SUPFAM" id="SSF52777">
    <property type="entry name" value="CoA-dependent acyltransferases"/>
    <property type="match status" value="1"/>
</dbReference>
<proteinExistence type="predicted"/>
<dbReference type="InterPro" id="IPR045257">
    <property type="entry name" value="E2/Pdx1"/>
</dbReference>
<dbReference type="GO" id="GO:0045254">
    <property type="term" value="C:pyruvate dehydrogenase complex"/>
    <property type="evidence" value="ECO:0007669"/>
    <property type="project" value="InterPro"/>
</dbReference>
<organism evidence="2 3">
    <name type="scientific">Striga asiatica</name>
    <name type="common">Asiatic witchweed</name>
    <name type="synonym">Buchnera asiatica</name>
    <dbReference type="NCBI Taxonomy" id="4170"/>
    <lineage>
        <taxon>Eukaryota</taxon>
        <taxon>Viridiplantae</taxon>
        <taxon>Streptophyta</taxon>
        <taxon>Embryophyta</taxon>
        <taxon>Tracheophyta</taxon>
        <taxon>Spermatophyta</taxon>
        <taxon>Magnoliopsida</taxon>
        <taxon>eudicotyledons</taxon>
        <taxon>Gunneridae</taxon>
        <taxon>Pentapetalae</taxon>
        <taxon>asterids</taxon>
        <taxon>lamiids</taxon>
        <taxon>Lamiales</taxon>
        <taxon>Orobanchaceae</taxon>
        <taxon>Buchnereae</taxon>
        <taxon>Striga</taxon>
    </lineage>
</organism>
<dbReference type="InterPro" id="IPR023213">
    <property type="entry name" value="CAT-like_dom_sf"/>
</dbReference>
<dbReference type="GO" id="GO:0009534">
    <property type="term" value="C:chloroplast thylakoid"/>
    <property type="evidence" value="ECO:0007669"/>
    <property type="project" value="TreeGrafter"/>
</dbReference>
<keyword evidence="2" id="KW-0808">Transferase</keyword>
<dbReference type="EMBL" id="BKCP01005405">
    <property type="protein sequence ID" value="GER37808.1"/>
    <property type="molecule type" value="Genomic_DNA"/>
</dbReference>
<dbReference type="GO" id="GO:0006086">
    <property type="term" value="P:pyruvate decarboxylation to acetyl-CoA"/>
    <property type="evidence" value="ECO:0007669"/>
    <property type="project" value="InterPro"/>
</dbReference>
<reference evidence="3" key="1">
    <citation type="journal article" date="2019" name="Curr. Biol.">
        <title>Genome Sequence of Striga asiatica Provides Insight into the Evolution of Plant Parasitism.</title>
        <authorList>
            <person name="Yoshida S."/>
            <person name="Kim S."/>
            <person name="Wafula E.K."/>
            <person name="Tanskanen J."/>
            <person name="Kim Y.M."/>
            <person name="Honaas L."/>
            <person name="Yang Z."/>
            <person name="Spallek T."/>
            <person name="Conn C.E."/>
            <person name="Ichihashi Y."/>
            <person name="Cheong K."/>
            <person name="Cui S."/>
            <person name="Der J.P."/>
            <person name="Gundlach H."/>
            <person name="Jiao Y."/>
            <person name="Hori C."/>
            <person name="Ishida J.K."/>
            <person name="Kasahara H."/>
            <person name="Kiba T."/>
            <person name="Kim M.S."/>
            <person name="Koo N."/>
            <person name="Laohavisit A."/>
            <person name="Lee Y.H."/>
            <person name="Lumba S."/>
            <person name="McCourt P."/>
            <person name="Mortimer J.C."/>
            <person name="Mutuku J.M."/>
            <person name="Nomura T."/>
            <person name="Sasaki-Sekimoto Y."/>
            <person name="Seto Y."/>
            <person name="Wang Y."/>
            <person name="Wakatake T."/>
            <person name="Sakakibara H."/>
            <person name="Demura T."/>
            <person name="Yamaguchi S."/>
            <person name="Yoneyama K."/>
            <person name="Manabe R.I."/>
            <person name="Nelson D.C."/>
            <person name="Schulman A.H."/>
            <person name="Timko M.P."/>
            <person name="dePamphilis C.W."/>
            <person name="Choi D."/>
            <person name="Shirasu K."/>
        </authorList>
    </citation>
    <scope>NUCLEOTIDE SEQUENCE [LARGE SCALE GENOMIC DNA]</scope>
    <source>
        <strain evidence="3">cv. UVA1</strain>
    </source>
</reference>
<evidence type="ECO:0000313" key="2">
    <source>
        <dbReference type="EMBL" id="GER37808.1"/>
    </source>
</evidence>
<comment type="caution">
    <text evidence="2">The sequence shown here is derived from an EMBL/GenBank/DDBJ whole genome shotgun (WGS) entry which is preliminary data.</text>
</comment>
<dbReference type="Pfam" id="PF00198">
    <property type="entry name" value="2-oxoacid_dh"/>
    <property type="match status" value="1"/>
</dbReference>
<sequence>MRIYVKNKASRIPEWKIWGLLVSALWAFANLDISDCYSEKGKKNMKWGTDFCFWASNFGQKWPSFHSAAKERKKPFVVRTEEDAVAALVAAQRLAPDTLKADADNIFIIDVDQDTAVWSLLQAGALVGAAVVLAAFCVKGKDVHTIKLINSVVDLIKIFSEFRSRLKQTNEAEEGYESSRDAILCHPLSVAELQGLEWTENGLCRSSLKWNNSGAYQVITICIWKISTLKSLVKYFRICRYVFNTFICCIDIPTNDLSTIIMDPLAVAKICTRELKTMVRCRDGKSFTYNTHINIAVVVAIDGGLITPVLQDADKLQPNEYTTGTFTLSNLGMFGVDRFDAILPPRTGAIMAVGSSQPTLVGTKDGRIGLKTQMQVNVTADHRVIYGADLAAFLQTLSKIIEDPKDLTL</sequence>
<dbReference type="Gene3D" id="3.30.559.10">
    <property type="entry name" value="Chloramphenicol acetyltransferase-like domain"/>
    <property type="match status" value="2"/>
</dbReference>
<dbReference type="Proteomes" id="UP000325081">
    <property type="component" value="Unassembled WGS sequence"/>
</dbReference>
<evidence type="ECO:0000313" key="3">
    <source>
        <dbReference type="Proteomes" id="UP000325081"/>
    </source>
</evidence>
<accession>A0A5A7PZ09</accession>
<dbReference type="InterPro" id="IPR001078">
    <property type="entry name" value="2-oxoacid_DH_actylTfrase"/>
</dbReference>